<evidence type="ECO:0000256" key="2">
    <source>
        <dbReference type="ARBA" id="ARBA00022475"/>
    </source>
</evidence>
<accession>A0A7W8D7X0</accession>
<dbReference type="AlphaFoldDB" id="A0A7W8D7X0"/>
<feature type="domain" description="MacB-like periplasmic core" evidence="8">
    <location>
        <begin position="20"/>
        <end position="221"/>
    </location>
</feature>
<keyword evidence="5 6" id="KW-0472">Membrane</keyword>
<feature type="domain" description="ABC3 transporter permease C-terminal" evidence="7">
    <location>
        <begin position="313"/>
        <end position="430"/>
    </location>
</feature>
<dbReference type="PANTHER" id="PTHR30572:SF18">
    <property type="entry name" value="ABC-TYPE MACROLIDE FAMILY EXPORT SYSTEM PERMEASE COMPONENT 2"/>
    <property type="match status" value="1"/>
</dbReference>
<sequence>MFAYYLRLALKSLRRNPILTGLMVAAIALGIGASMTSLTVLRAMSGNPLPSKEGLVLRPQVDNWSPGRPYDEDGSPPNLLTYRDATNIVAAKQATYQAAMFPNVLTIEPENREIKPYMLEVLFTGGDFFPMFDTPFAFGEGWNAEQDEAAARVAVLSHDTNQRLFSGENSVGREIRLGGETFRVVGVLGPWAPTPRFYRISSGAFGGHEDLYVPFRNGIERELQSSDNNNCWADPGNGYKAWLDSECIWIDAWVQVGSASERARYSDFLASYVNEQKKLGRFERPLNNRLSSVAEWLEEQRVVPRDVRTQVWMSFAFLIVCLVNTIGLLLAKFLARAPEIGLRRAVGASKRQVFTQYLTEAGMVGVFGAVVGLVLTALGLAGLRVLYADTASGEMAQLEPGMIGITVAVALVASLLAGLYPTWKACQITPATQLKSN</sequence>
<feature type="transmembrane region" description="Helical" evidence="6">
    <location>
        <begin position="21"/>
        <end position="41"/>
    </location>
</feature>
<evidence type="ECO:0000259" key="7">
    <source>
        <dbReference type="Pfam" id="PF02687"/>
    </source>
</evidence>
<evidence type="ECO:0000313" key="10">
    <source>
        <dbReference type="Proteomes" id="UP000521199"/>
    </source>
</evidence>
<dbReference type="Proteomes" id="UP000521199">
    <property type="component" value="Unassembled WGS sequence"/>
</dbReference>
<dbReference type="InterPro" id="IPR025857">
    <property type="entry name" value="MacB_PCD"/>
</dbReference>
<dbReference type="InterPro" id="IPR003838">
    <property type="entry name" value="ABC3_permease_C"/>
</dbReference>
<keyword evidence="4 6" id="KW-1133">Transmembrane helix</keyword>
<evidence type="ECO:0000256" key="3">
    <source>
        <dbReference type="ARBA" id="ARBA00022692"/>
    </source>
</evidence>
<feature type="transmembrane region" description="Helical" evidence="6">
    <location>
        <begin position="356"/>
        <end position="381"/>
    </location>
</feature>
<name>A0A7W8D7X0_9GAMM</name>
<dbReference type="PANTHER" id="PTHR30572">
    <property type="entry name" value="MEMBRANE COMPONENT OF TRANSPORTER-RELATED"/>
    <property type="match status" value="1"/>
</dbReference>
<evidence type="ECO:0000259" key="8">
    <source>
        <dbReference type="Pfam" id="PF12704"/>
    </source>
</evidence>
<evidence type="ECO:0000313" key="9">
    <source>
        <dbReference type="EMBL" id="MBB5209564.1"/>
    </source>
</evidence>
<keyword evidence="10" id="KW-1185">Reference proteome</keyword>
<evidence type="ECO:0000256" key="6">
    <source>
        <dbReference type="SAM" id="Phobius"/>
    </source>
</evidence>
<dbReference type="GO" id="GO:0005886">
    <property type="term" value="C:plasma membrane"/>
    <property type="evidence" value="ECO:0007669"/>
    <property type="project" value="UniProtKB-SubCell"/>
</dbReference>
<dbReference type="RefSeq" id="WP_183962104.1">
    <property type="nucleotide sequence ID" value="NZ_JACHHP010000007.1"/>
</dbReference>
<evidence type="ECO:0000256" key="4">
    <source>
        <dbReference type="ARBA" id="ARBA00022989"/>
    </source>
</evidence>
<feature type="transmembrane region" description="Helical" evidence="6">
    <location>
        <begin position="311"/>
        <end position="335"/>
    </location>
</feature>
<keyword evidence="3 6" id="KW-0812">Transmembrane</keyword>
<dbReference type="Pfam" id="PF02687">
    <property type="entry name" value="FtsX"/>
    <property type="match status" value="1"/>
</dbReference>
<evidence type="ECO:0000256" key="1">
    <source>
        <dbReference type="ARBA" id="ARBA00004651"/>
    </source>
</evidence>
<feature type="transmembrane region" description="Helical" evidence="6">
    <location>
        <begin position="401"/>
        <end position="420"/>
    </location>
</feature>
<dbReference type="GO" id="GO:0022857">
    <property type="term" value="F:transmembrane transporter activity"/>
    <property type="evidence" value="ECO:0007669"/>
    <property type="project" value="TreeGrafter"/>
</dbReference>
<comment type="caution">
    <text evidence="9">The sequence shown here is derived from an EMBL/GenBank/DDBJ whole genome shotgun (WGS) entry which is preliminary data.</text>
</comment>
<gene>
    <name evidence="9" type="ORF">HNQ52_003136</name>
</gene>
<reference evidence="9 10" key="1">
    <citation type="submission" date="2020-08" db="EMBL/GenBank/DDBJ databases">
        <title>Genomic Encyclopedia of Type Strains, Phase IV (KMG-IV): sequencing the most valuable type-strain genomes for metagenomic binning, comparative biology and taxonomic classification.</title>
        <authorList>
            <person name="Goeker M."/>
        </authorList>
    </citation>
    <scope>NUCLEOTIDE SEQUENCE [LARGE SCALE GENOMIC DNA]</scope>
    <source>
        <strain evidence="9 10">DSM 24163</strain>
    </source>
</reference>
<organism evidence="9 10">
    <name type="scientific">Chiayiivirga flava</name>
    <dbReference type="NCBI Taxonomy" id="659595"/>
    <lineage>
        <taxon>Bacteria</taxon>
        <taxon>Pseudomonadati</taxon>
        <taxon>Pseudomonadota</taxon>
        <taxon>Gammaproteobacteria</taxon>
        <taxon>Lysobacterales</taxon>
        <taxon>Lysobacteraceae</taxon>
        <taxon>Chiayiivirga</taxon>
    </lineage>
</organism>
<comment type="subcellular location">
    <subcellularLocation>
        <location evidence="1">Cell membrane</location>
        <topology evidence="1">Multi-pass membrane protein</topology>
    </subcellularLocation>
</comment>
<proteinExistence type="predicted"/>
<dbReference type="InterPro" id="IPR050250">
    <property type="entry name" value="Macrolide_Exporter_MacB"/>
</dbReference>
<keyword evidence="2" id="KW-1003">Cell membrane</keyword>
<dbReference type="EMBL" id="JACHHP010000007">
    <property type="protein sequence ID" value="MBB5209564.1"/>
    <property type="molecule type" value="Genomic_DNA"/>
</dbReference>
<dbReference type="Pfam" id="PF12704">
    <property type="entry name" value="MacB_PCD"/>
    <property type="match status" value="1"/>
</dbReference>
<evidence type="ECO:0000256" key="5">
    <source>
        <dbReference type="ARBA" id="ARBA00023136"/>
    </source>
</evidence>
<protein>
    <submittedName>
        <fullName evidence="9">Putative ABC transport system permease protein</fullName>
    </submittedName>
</protein>